<evidence type="ECO:0000259" key="15">
    <source>
        <dbReference type="PROSITE" id="PS50929"/>
    </source>
</evidence>
<dbReference type="EMBL" id="JAAGNN010000013">
    <property type="protein sequence ID" value="KAF4081226.1"/>
    <property type="molecule type" value="Genomic_DNA"/>
</dbReference>
<dbReference type="InterPro" id="IPR011527">
    <property type="entry name" value="ABC1_TM_dom"/>
</dbReference>
<comment type="caution">
    <text evidence="16">The sequence shown here is derived from an EMBL/GenBank/DDBJ whole genome shotgun (WGS) entry which is preliminary data.</text>
</comment>
<keyword evidence="4 13" id="KW-0812">Transmembrane</keyword>
<dbReference type="GO" id="GO:0005524">
    <property type="term" value="F:ATP binding"/>
    <property type="evidence" value="ECO:0007669"/>
    <property type="project" value="UniProtKB-KW"/>
</dbReference>
<keyword evidence="5" id="KW-0677">Repeat</keyword>
<dbReference type="SUPFAM" id="SSF90123">
    <property type="entry name" value="ABC transporter transmembrane region"/>
    <property type="match status" value="2"/>
</dbReference>
<evidence type="ECO:0000256" key="9">
    <source>
        <dbReference type="ARBA" id="ARBA00023136"/>
    </source>
</evidence>
<sequence length="1524" mass="171156">MISRYRPSPGCTMSLSFCGSENNSIAYNVDRGVLNNGCFLDALTVVPHVFLLFITFPILFIGWGSQSSKVHIHHSTWLHFPGHNLRWILTFILLFVLVCEIAEGIVSDGFTQSLHLHLYMPASLAFMAAITSIIYYHNIETSNFPKLLLALLIYWILAFITKTIKFAKYTEHGIGMRQLRYCLTGLLVLLYGLLLTVEINVILGRRYMCFAHPTEVKPPEDLQDLGVRFLQPFVNLLSKGTYWWMNTFITSAHRRPIDLKVIGKLPIAMRALTNYLKLRKAFEAQKRPDGLQRQGPQWIWRALREAFGKPLILSITFRFLADLLGFAGPLCISGIVHHISKKNHTIQEPAQLLGVYFISSQEFLANAYVLAVLLFFALLLQRTFLQASYYAAIQTGINLRGAMQTKIYNKIMRLCTSNMSMGEMTVGQICNLVAIDTNQLMWFFFLCPNLWAMPVQIVVGVILLYYILGISALIGATIIALLAPVQYFVATKLSQTQKTTLTFVVHVHLSDDADLSPAVAFASLSLFHILVTPLFLLSSVVRSTVKALVSVQKLSEFFSSDEIGEEQEPKATIPAISTNHSNYQALPLKVVNRKHPVRDEWNSFGLKSEQYIEAAAVEDEDICIKINNGYFSWTDGAPTLSSVNIKIPFGQLTMIVGQVGCGKSSLLLAALGEMQRITGTVTWNSIPKLDSEGDESPDVPDDEEFRKRCAVAYASQKPWLLNASVVENITFEMPLIKQRYKTVIEACSLQPDIDILPQGDQTEIGERGIILSGGQRQRISVARALYQTTNVVFLDDPFSALDIHLSDHLMQEGILKLLREEKRTVVLVTHKLQYLPHADWIIAMKDGTIQTEGTLKDIHKSEPELFEQWKALMNRQDQEFEKETVAERMTVLERKNLRRAMYSREALKTEEEEEEETVESDDEDNLSQAMRHRTTIPWRSCGKYLSSAGLLLLPLLLLSQLLKHTFMVSIDVWLAHWTSDVIHAKINAVRHNCTLVQDCGFSHSSYLLMFSVLCCLGIALCLVTSVAVEWTGLSVAKELHHNLLNNIILAPMRLFETTPLGSLLNRFSADTNTIDQHIPTTLECLIRSTLLCVSALGVISYVTPVFLIALTPLAIACYFIQKYFRVAFKDLHQLEDSTQLPLLSHFSETVEGLTTIRAFRYEARFQQRLLELTDANNVASLFLTAANRWLEVRMEYIGACIVLVAAVASITNNLYNHLSTGLVGLGLTYALMVSNYLNWMVRNLADIEVQLGAVKRINNLLKTEPENYEGLLSSSQVPEGWPQHGEIHIQNLSVRYDSTLKPVLKHANANIRPGQKVGICGRTGSGKSSFSLAFFRMVDAFEGRIIIDDIDIAKLPLQTLRSRLSIILQDPILFSGTIRFNLDPEMKGTDSMLWEALEIAQLKPLVQTLHGGLDAMVTEGGENFSQGQRQLFCLARAFVRKSSILIMDEATASIDMATESILQKVVMTAFAERTVVIIAHRVHTILNADLVMVMKRGEILEFDKPKVLLSTEGSAFASFVRADK</sequence>
<organism evidence="16 17">
    <name type="scientific">Ameiurus melas</name>
    <name type="common">Black bullhead</name>
    <name type="synonym">Silurus melas</name>
    <dbReference type="NCBI Taxonomy" id="219545"/>
    <lineage>
        <taxon>Eukaryota</taxon>
        <taxon>Metazoa</taxon>
        <taxon>Chordata</taxon>
        <taxon>Craniata</taxon>
        <taxon>Vertebrata</taxon>
        <taxon>Euteleostomi</taxon>
        <taxon>Actinopterygii</taxon>
        <taxon>Neopterygii</taxon>
        <taxon>Teleostei</taxon>
        <taxon>Ostariophysi</taxon>
        <taxon>Siluriformes</taxon>
        <taxon>Ictaluridae</taxon>
        <taxon>Ameiurus</taxon>
    </lineage>
</organism>
<dbReference type="GO" id="GO:0033198">
    <property type="term" value="P:response to ATP"/>
    <property type="evidence" value="ECO:0007669"/>
    <property type="project" value="UniProtKB-ARBA"/>
</dbReference>
<dbReference type="GO" id="GO:0008281">
    <property type="term" value="F:sulfonylurea receptor activity"/>
    <property type="evidence" value="ECO:0007669"/>
    <property type="project" value="InterPro"/>
</dbReference>
<keyword evidence="10" id="KW-0675">Receptor</keyword>
<dbReference type="Proteomes" id="UP000593565">
    <property type="component" value="Unassembled WGS sequence"/>
</dbReference>
<dbReference type="SUPFAM" id="SSF52540">
    <property type="entry name" value="P-loop containing nucleoside triphosphate hydrolases"/>
    <property type="match status" value="2"/>
</dbReference>
<feature type="region of interest" description="Disordered" evidence="12">
    <location>
        <begin position="906"/>
        <end position="926"/>
    </location>
</feature>
<dbReference type="InterPro" id="IPR017871">
    <property type="entry name" value="ABC_transporter-like_CS"/>
</dbReference>
<keyword evidence="8 13" id="KW-1133">Transmembrane helix</keyword>
<feature type="transmembrane region" description="Helical" evidence="13">
    <location>
        <begin position="1196"/>
        <end position="1215"/>
    </location>
</feature>
<evidence type="ECO:0000256" key="6">
    <source>
        <dbReference type="ARBA" id="ARBA00022741"/>
    </source>
</evidence>
<dbReference type="Pfam" id="PF00664">
    <property type="entry name" value="ABC_membrane"/>
    <property type="match status" value="2"/>
</dbReference>
<evidence type="ECO:0000256" key="4">
    <source>
        <dbReference type="ARBA" id="ARBA00022692"/>
    </source>
</evidence>
<dbReference type="PROSITE" id="PS50929">
    <property type="entry name" value="ABC_TM1F"/>
    <property type="match status" value="2"/>
</dbReference>
<dbReference type="GO" id="GO:0140359">
    <property type="term" value="F:ABC-type transporter activity"/>
    <property type="evidence" value="ECO:0007669"/>
    <property type="project" value="InterPro"/>
</dbReference>
<keyword evidence="7" id="KW-0067">ATP-binding</keyword>
<dbReference type="PANTHER" id="PTHR24223">
    <property type="entry name" value="ATP-BINDING CASSETTE SUB-FAMILY C"/>
    <property type="match status" value="1"/>
</dbReference>
<feature type="transmembrane region" description="Helical" evidence="13">
    <location>
        <begin position="1098"/>
        <end position="1120"/>
    </location>
</feature>
<comment type="similarity">
    <text evidence="2">Belongs to the ABC transporter superfamily. ABCC family. Conjugate transporter (TC 3.A.1.208) subfamily.</text>
</comment>
<dbReference type="InterPro" id="IPR003439">
    <property type="entry name" value="ABC_transporter-like_ATP-bd"/>
</dbReference>
<dbReference type="InterPro" id="IPR027417">
    <property type="entry name" value="P-loop_NTPase"/>
</dbReference>
<dbReference type="InterPro" id="IPR050173">
    <property type="entry name" value="ABC_transporter_C-like"/>
</dbReference>
<evidence type="ECO:0000256" key="3">
    <source>
        <dbReference type="ARBA" id="ARBA00022448"/>
    </source>
</evidence>
<evidence type="ECO:0000256" key="5">
    <source>
        <dbReference type="ARBA" id="ARBA00022737"/>
    </source>
</evidence>
<feature type="transmembrane region" description="Helical" evidence="13">
    <location>
        <begin position="1006"/>
        <end position="1028"/>
    </location>
</feature>
<feature type="transmembrane region" description="Helical" evidence="13">
    <location>
        <begin position="356"/>
        <end position="380"/>
    </location>
</feature>
<keyword evidence="11" id="KW-0325">Glycoprotein</keyword>
<evidence type="ECO:0008006" key="18">
    <source>
        <dbReference type="Google" id="ProtNLM"/>
    </source>
</evidence>
<gene>
    <name evidence="16" type="ORF">AMELA_G00159020</name>
</gene>
<feature type="transmembrane region" description="Helical" evidence="13">
    <location>
        <begin position="45"/>
        <end position="64"/>
    </location>
</feature>
<feature type="transmembrane region" description="Helical" evidence="13">
    <location>
        <begin position="148"/>
        <end position="166"/>
    </location>
</feature>
<evidence type="ECO:0000256" key="8">
    <source>
        <dbReference type="ARBA" id="ARBA00022989"/>
    </source>
</evidence>
<feature type="transmembrane region" description="Helical" evidence="13">
    <location>
        <begin position="1221"/>
        <end position="1241"/>
    </location>
</feature>
<evidence type="ECO:0000256" key="12">
    <source>
        <dbReference type="SAM" id="MobiDB-lite"/>
    </source>
</evidence>
<dbReference type="FunFam" id="1.20.1560.10:FF:000006">
    <property type="entry name" value="ATP-binding cassette, sub-family C (CFTR/MRP), member 9"/>
    <property type="match status" value="1"/>
</dbReference>
<evidence type="ECO:0000256" key="11">
    <source>
        <dbReference type="ARBA" id="ARBA00023180"/>
    </source>
</evidence>
<dbReference type="PANTHER" id="PTHR24223:SF187">
    <property type="entry name" value="ATP-BINDING CASSETTE SUB-FAMILY C MEMBER 8"/>
    <property type="match status" value="1"/>
</dbReference>
<evidence type="ECO:0000259" key="14">
    <source>
        <dbReference type="PROSITE" id="PS50893"/>
    </source>
</evidence>
<dbReference type="SMART" id="SM00382">
    <property type="entry name" value="AAA"/>
    <property type="match status" value="2"/>
</dbReference>
<keyword evidence="6" id="KW-0547">Nucleotide-binding</keyword>
<dbReference type="CDD" id="cd18602">
    <property type="entry name" value="ABC_6TM_SUR1_D2_like"/>
    <property type="match status" value="1"/>
</dbReference>
<dbReference type="InterPro" id="IPR036640">
    <property type="entry name" value="ABC1_TM_sf"/>
</dbReference>
<feature type="transmembrane region" description="Helical" evidence="13">
    <location>
        <begin position="518"/>
        <end position="541"/>
    </location>
</feature>
<feature type="transmembrane region" description="Helical" evidence="13">
    <location>
        <begin position="457"/>
        <end position="483"/>
    </location>
</feature>
<comment type="subcellular location">
    <subcellularLocation>
        <location evidence="1">Cell membrane</location>
        <topology evidence="1">Multi-pass membrane protein</topology>
    </subcellularLocation>
</comment>
<feature type="transmembrane region" description="Helical" evidence="13">
    <location>
        <begin position="118"/>
        <end position="136"/>
    </location>
</feature>
<evidence type="ECO:0000313" key="16">
    <source>
        <dbReference type="EMBL" id="KAF4081226.1"/>
    </source>
</evidence>
<keyword evidence="3" id="KW-0813">Transport</keyword>
<proteinExistence type="inferred from homology"/>
<feature type="domain" description="ABC transmembrane type-1" evidence="15">
    <location>
        <begin position="312"/>
        <end position="498"/>
    </location>
</feature>
<feature type="domain" description="ABC transporter" evidence="14">
    <location>
        <begin position="1287"/>
        <end position="1521"/>
    </location>
</feature>
<dbReference type="InterPro" id="IPR003593">
    <property type="entry name" value="AAA+_ATPase"/>
</dbReference>
<feature type="transmembrane region" description="Helical" evidence="13">
    <location>
        <begin position="178"/>
        <end position="203"/>
    </location>
</feature>
<dbReference type="PROSITE" id="PS00211">
    <property type="entry name" value="ABC_TRANSPORTER_1"/>
    <property type="match status" value="2"/>
</dbReference>
<feature type="transmembrane region" description="Helical" evidence="13">
    <location>
        <begin position="85"/>
        <end position="106"/>
    </location>
</feature>
<feature type="domain" description="ABC transmembrane type-1" evidence="15">
    <location>
        <begin position="955"/>
        <end position="1248"/>
    </location>
</feature>
<accession>A0A7J6AEK9</accession>
<protein>
    <recommendedName>
        <fullName evidence="18">ATP-binding cassette sub-family C member 8</fullName>
    </recommendedName>
</protein>
<evidence type="ECO:0000256" key="7">
    <source>
        <dbReference type="ARBA" id="ARBA00022840"/>
    </source>
</evidence>
<reference evidence="16 17" key="1">
    <citation type="submission" date="2020-02" db="EMBL/GenBank/DDBJ databases">
        <title>A chromosome-scale genome assembly of the black bullhead catfish (Ameiurus melas).</title>
        <authorList>
            <person name="Wen M."/>
            <person name="Zham M."/>
            <person name="Cabau C."/>
            <person name="Klopp C."/>
            <person name="Donnadieu C."/>
            <person name="Roques C."/>
            <person name="Bouchez O."/>
            <person name="Lampietro C."/>
            <person name="Jouanno E."/>
            <person name="Herpin A."/>
            <person name="Louis A."/>
            <person name="Berthelot C."/>
            <person name="Parey E."/>
            <person name="Roest-Crollius H."/>
            <person name="Braasch I."/>
            <person name="Postlethwait J."/>
            <person name="Robinson-Rechavi M."/>
            <person name="Echchiki A."/>
            <person name="Begum T."/>
            <person name="Montfort J."/>
            <person name="Schartl M."/>
            <person name="Bobe J."/>
            <person name="Guiguen Y."/>
        </authorList>
    </citation>
    <scope>NUCLEOTIDE SEQUENCE [LARGE SCALE GENOMIC DNA]</scope>
    <source>
        <strain evidence="16">M_S1</strain>
        <tissue evidence="16">Blood</tissue>
    </source>
</reference>
<evidence type="ECO:0000256" key="2">
    <source>
        <dbReference type="ARBA" id="ARBA00009726"/>
    </source>
</evidence>
<dbReference type="GO" id="GO:0005886">
    <property type="term" value="C:plasma membrane"/>
    <property type="evidence" value="ECO:0007669"/>
    <property type="project" value="UniProtKB-SubCell"/>
</dbReference>
<evidence type="ECO:0000313" key="17">
    <source>
        <dbReference type="Proteomes" id="UP000593565"/>
    </source>
</evidence>
<dbReference type="FunFam" id="1.20.1560.10:FF:000005">
    <property type="entry name" value="ATP-binding cassette, sub-family C (CFTR/MRP), member 9"/>
    <property type="match status" value="1"/>
</dbReference>
<dbReference type="PROSITE" id="PS50893">
    <property type="entry name" value="ABC_TRANSPORTER_2"/>
    <property type="match status" value="2"/>
</dbReference>
<feature type="compositionally biased region" description="Acidic residues" evidence="12">
    <location>
        <begin position="910"/>
        <end position="925"/>
    </location>
</feature>
<dbReference type="GO" id="GO:0071805">
    <property type="term" value="P:potassium ion transmembrane transport"/>
    <property type="evidence" value="ECO:0007669"/>
    <property type="project" value="UniProtKB-ARBA"/>
</dbReference>
<dbReference type="GO" id="GO:0032991">
    <property type="term" value="C:protein-containing complex"/>
    <property type="evidence" value="ECO:0007669"/>
    <property type="project" value="UniProtKB-ARBA"/>
</dbReference>
<dbReference type="Gene3D" id="3.40.50.300">
    <property type="entry name" value="P-loop containing nucleotide triphosphate hydrolases"/>
    <property type="match status" value="2"/>
</dbReference>
<name>A0A7J6AEK9_AMEME</name>
<dbReference type="GO" id="GO:0016887">
    <property type="term" value="F:ATP hydrolysis activity"/>
    <property type="evidence" value="ECO:0007669"/>
    <property type="project" value="InterPro"/>
</dbReference>
<evidence type="ECO:0000256" key="1">
    <source>
        <dbReference type="ARBA" id="ARBA00004651"/>
    </source>
</evidence>
<dbReference type="FunFam" id="3.40.50.300:FF:000394">
    <property type="entry name" value="ATP-binding cassette, sub-family C (CFTR/MRP), member 9"/>
    <property type="match status" value="1"/>
</dbReference>
<keyword evidence="17" id="KW-1185">Reference proteome</keyword>
<dbReference type="Gene3D" id="1.20.1560.10">
    <property type="entry name" value="ABC transporter type 1, transmembrane domain"/>
    <property type="match status" value="2"/>
</dbReference>
<dbReference type="FunFam" id="3.40.50.300:FF:000197">
    <property type="entry name" value="ATP-binding cassette, sub-family C (CFTR/MRP), member 9"/>
    <property type="match status" value="1"/>
</dbReference>
<evidence type="ECO:0000256" key="13">
    <source>
        <dbReference type="SAM" id="Phobius"/>
    </source>
</evidence>
<keyword evidence="9 13" id="KW-0472">Membrane</keyword>
<dbReference type="Pfam" id="PF00005">
    <property type="entry name" value="ABC_tran"/>
    <property type="match status" value="2"/>
</dbReference>
<feature type="domain" description="ABC transporter" evidence="14">
    <location>
        <begin position="624"/>
        <end position="871"/>
    </location>
</feature>
<dbReference type="InterPro" id="IPR000388">
    <property type="entry name" value="ABCC8/9"/>
</dbReference>
<dbReference type="PRINTS" id="PR01092">
    <property type="entry name" value="SULFNYLUREAR"/>
</dbReference>
<evidence type="ECO:0000256" key="10">
    <source>
        <dbReference type="ARBA" id="ARBA00023170"/>
    </source>
</evidence>